<dbReference type="PANTHER" id="PTHR11358:SF26">
    <property type="entry name" value="GUANIDINO ACID HYDROLASE, MITOCHONDRIAL"/>
    <property type="match status" value="1"/>
</dbReference>
<dbReference type="EMBL" id="CP058214">
    <property type="protein sequence ID" value="QPC45305.1"/>
    <property type="molecule type" value="Genomic_DNA"/>
</dbReference>
<dbReference type="GO" id="GO:0008783">
    <property type="term" value="F:agmatinase activity"/>
    <property type="evidence" value="ECO:0007669"/>
    <property type="project" value="UniProtKB-EC"/>
</dbReference>
<keyword evidence="4" id="KW-0464">Manganese</keyword>
<dbReference type="EC" id="3.5.3.11" evidence="6"/>
<protein>
    <submittedName>
        <fullName evidence="6">Agmatinase</fullName>
        <ecNumber evidence="6">3.5.3.11</ecNumber>
    </submittedName>
</protein>
<dbReference type="Gene3D" id="3.40.800.10">
    <property type="entry name" value="Ureohydrolase domain"/>
    <property type="match status" value="1"/>
</dbReference>
<dbReference type="GO" id="GO:0033389">
    <property type="term" value="P:putrescine biosynthetic process from arginine, via agmatine"/>
    <property type="evidence" value="ECO:0007669"/>
    <property type="project" value="TreeGrafter"/>
</dbReference>
<dbReference type="CDD" id="cd11592">
    <property type="entry name" value="Agmatinase_PAH"/>
    <property type="match status" value="1"/>
</dbReference>
<accession>A0A7S8C8C5</accession>
<reference evidence="6 7" key="1">
    <citation type="submission" date="2020-06" db="EMBL/GenBank/DDBJ databases">
        <title>Genome sequence of 2 isolates from Red Sea Mangroves.</title>
        <authorList>
            <person name="Sefrji F."/>
            <person name="Michoud G."/>
            <person name="Merlino G."/>
            <person name="Daffonchio D."/>
        </authorList>
    </citation>
    <scope>NUCLEOTIDE SEQUENCE [LARGE SCALE GENOMIC DNA]</scope>
    <source>
        <strain evidence="6 7">R1DC25</strain>
    </source>
</reference>
<evidence type="ECO:0000313" key="7">
    <source>
        <dbReference type="Proteomes" id="UP000593594"/>
    </source>
</evidence>
<feature type="binding site" evidence="4">
    <location>
        <position position="249"/>
    </location>
    <ligand>
        <name>Mn(2+)</name>
        <dbReference type="ChEBI" id="CHEBI:29035"/>
        <label>1</label>
    </ligand>
</feature>
<dbReference type="InterPro" id="IPR005925">
    <property type="entry name" value="Agmatinase-rel"/>
</dbReference>
<proteinExistence type="inferred from homology"/>
<gene>
    <name evidence="6" type="primary">speB</name>
    <name evidence="6" type="ORF">HW532_11760</name>
</gene>
<keyword evidence="2 4" id="KW-0479">Metal-binding</keyword>
<comment type="cofactor">
    <cofactor evidence="4">
        <name>Mn(2+)</name>
        <dbReference type="ChEBI" id="CHEBI:29035"/>
    </cofactor>
    <text evidence="4">Binds 2 manganese ions per subunit.</text>
</comment>
<sequence length="327" mass="35676">MVGEQHMTQERRFAPVSGKVMPRFAGIATFMRLPHVPVEEADGVDIGLVGIPFDGGTTNRPGPRHGPRQVRDMSSMMRQIHHALKIAPYDLANVADLGDAPVNPADVKDALDRIEAFFREIHTRGIRPLSAGGDHLVSLPVLRALGADRPVGLVQFDAHTDLWDGYFGDFKLTHGTPFRRAIEEGVLDPKRTVQIGIRGSCYDWEDREFAARTGVRIFEIEEVDALGPEKVMAEARRIVGDGATYVTFDIDCLDPAYAPGTGTPEVGGFTPREAQALVRGLRGLDIVGADMVEVSPPFDPSGYTALNGATMMWELLCLMAETCALAR</sequence>
<feature type="binding site" evidence="4">
    <location>
        <position position="251"/>
    </location>
    <ligand>
        <name>Mn(2+)</name>
        <dbReference type="ChEBI" id="CHEBI:29035"/>
        <label>1</label>
    </ligand>
</feature>
<feature type="binding site" evidence="4">
    <location>
        <position position="159"/>
    </location>
    <ligand>
        <name>Mn(2+)</name>
        <dbReference type="ChEBI" id="CHEBI:29035"/>
        <label>1</label>
    </ligand>
</feature>
<dbReference type="InterPro" id="IPR020855">
    <property type="entry name" value="Ureohydrolase_Mn_BS"/>
</dbReference>
<evidence type="ECO:0000256" key="5">
    <source>
        <dbReference type="RuleBase" id="RU003684"/>
    </source>
</evidence>
<dbReference type="AlphaFoldDB" id="A0A7S8C8C5"/>
<feature type="binding site" evidence="4">
    <location>
        <position position="157"/>
    </location>
    <ligand>
        <name>Mn(2+)</name>
        <dbReference type="ChEBI" id="CHEBI:29035"/>
        <label>1</label>
    </ligand>
</feature>
<organism evidence="6 7">
    <name type="scientific">Kaustia mangrovi</name>
    <dbReference type="NCBI Taxonomy" id="2593653"/>
    <lineage>
        <taxon>Bacteria</taxon>
        <taxon>Pseudomonadati</taxon>
        <taxon>Pseudomonadota</taxon>
        <taxon>Alphaproteobacteria</taxon>
        <taxon>Hyphomicrobiales</taxon>
        <taxon>Parvibaculaceae</taxon>
        <taxon>Kaustia</taxon>
    </lineage>
</organism>
<keyword evidence="7" id="KW-1185">Reference proteome</keyword>
<feature type="binding site" evidence="4">
    <location>
        <position position="161"/>
    </location>
    <ligand>
        <name>Mn(2+)</name>
        <dbReference type="ChEBI" id="CHEBI:29035"/>
        <label>1</label>
    </ligand>
</feature>
<dbReference type="Pfam" id="PF00491">
    <property type="entry name" value="Arginase"/>
    <property type="match status" value="1"/>
</dbReference>
<feature type="binding site" evidence="4">
    <location>
        <position position="135"/>
    </location>
    <ligand>
        <name>Mn(2+)</name>
        <dbReference type="ChEBI" id="CHEBI:29035"/>
        <label>1</label>
    </ligand>
</feature>
<dbReference type="PROSITE" id="PS51409">
    <property type="entry name" value="ARGINASE_2"/>
    <property type="match status" value="1"/>
</dbReference>
<evidence type="ECO:0000256" key="2">
    <source>
        <dbReference type="ARBA" id="ARBA00022723"/>
    </source>
</evidence>
<dbReference type="PRINTS" id="PR00116">
    <property type="entry name" value="ARGINASE"/>
</dbReference>
<dbReference type="KEGG" id="kmn:HW532_11760"/>
<dbReference type="PIRSF" id="PIRSF036979">
    <property type="entry name" value="Arginase"/>
    <property type="match status" value="1"/>
</dbReference>
<dbReference type="PROSITE" id="PS01053">
    <property type="entry name" value="ARGINASE_1"/>
    <property type="match status" value="1"/>
</dbReference>
<dbReference type="PANTHER" id="PTHR11358">
    <property type="entry name" value="ARGINASE/AGMATINASE"/>
    <property type="match status" value="1"/>
</dbReference>
<keyword evidence="3 5" id="KW-0378">Hydrolase</keyword>
<dbReference type="NCBIfam" id="TIGR01230">
    <property type="entry name" value="agmatinase"/>
    <property type="match status" value="1"/>
</dbReference>
<dbReference type="SUPFAM" id="SSF52768">
    <property type="entry name" value="Arginase/deacetylase"/>
    <property type="match status" value="1"/>
</dbReference>
<evidence type="ECO:0000256" key="3">
    <source>
        <dbReference type="ARBA" id="ARBA00022801"/>
    </source>
</evidence>
<dbReference type="GO" id="GO:0046872">
    <property type="term" value="F:metal ion binding"/>
    <property type="evidence" value="ECO:0007669"/>
    <property type="project" value="UniProtKB-KW"/>
</dbReference>
<evidence type="ECO:0000256" key="4">
    <source>
        <dbReference type="PIRSR" id="PIRSR036979-1"/>
    </source>
</evidence>
<dbReference type="InterPro" id="IPR023696">
    <property type="entry name" value="Ureohydrolase_dom_sf"/>
</dbReference>
<evidence type="ECO:0000256" key="1">
    <source>
        <dbReference type="ARBA" id="ARBA00009227"/>
    </source>
</evidence>
<dbReference type="Proteomes" id="UP000593594">
    <property type="component" value="Chromosome"/>
</dbReference>
<name>A0A7S8C8C5_9HYPH</name>
<evidence type="ECO:0000313" key="6">
    <source>
        <dbReference type="EMBL" id="QPC45305.1"/>
    </source>
</evidence>
<comment type="similarity">
    <text evidence="1">Belongs to the arginase family. Agmatinase subfamily.</text>
</comment>
<dbReference type="InterPro" id="IPR006035">
    <property type="entry name" value="Ureohydrolase"/>
</dbReference>